<evidence type="ECO:0000256" key="2">
    <source>
        <dbReference type="SAM" id="Phobius"/>
    </source>
</evidence>
<feature type="region of interest" description="Disordered" evidence="1">
    <location>
        <begin position="41"/>
        <end position="60"/>
    </location>
</feature>
<feature type="transmembrane region" description="Helical" evidence="2">
    <location>
        <begin position="154"/>
        <end position="173"/>
    </location>
</feature>
<evidence type="ECO:0000256" key="1">
    <source>
        <dbReference type="SAM" id="MobiDB-lite"/>
    </source>
</evidence>
<evidence type="ECO:0000313" key="4">
    <source>
        <dbReference type="Proteomes" id="UP001189429"/>
    </source>
</evidence>
<keyword evidence="2" id="KW-0472">Membrane</keyword>
<reference evidence="3" key="1">
    <citation type="submission" date="2023-10" db="EMBL/GenBank/DDBJ databases">
        <authorList>
            <person name="Chen Y."/>
            <person name="Shah S."/>
            <person name="Dougan E. K."/>
            <person name="Thang M."/>
            <person name="Chan C."/>
        </authorList>
    </citation>
    <scope>NUCLEOTIDE SEQUENCE [LARGE SCALE GENOMIC DNA]</scope>
</reference>
<dbReference type="EMBL" id="CAUYUJ010022071">
    <property type="protein sequence ID" value="CAK0908744.1"/>
    <property type="molecule type" value="Genomic_DNA"/>
</dbReference>
<evidence type="ECO:0008006" key="5">
    <source>
        <dbReference type="Google" id="ProtNLM"/>
    </source>
</evidence>
<keyword evidence="2" id="KW-0812">Transmembrane</keyword>
<organism evidence="3 4">
    <name type="scientific">Prorocentrum cordatum</name>
    <dbReference type="NCBI Taxonomy" id="2364126"/>
    <lineage>
        <taxon>Eukaryota</taxon>
        <taxon>Sar</taxon>
        <taxon>Alveolata</taxon>
        <taxon>Dinophyceae</taxon>
        <taxon>Prorocentrales</taxon>
        <taxon>Prorocentraceae</taxon>
        <taxon>Prorocentrum</taxon>
    </lineage>
</organism>
<feature type="transmembrane region" description="Helical" evidence="2">
    <location>
        <begin position="75"/>
        <end position="95"/>
    </location>
</feature>
<proteinExistence type="predicted"/>
<name>A0ABN9Y7W9_9DINO</name>
<evidence type="ECO:0000313" key="3">
    <source>
        <dbReference type="EMBL" id="CAK0908744.1"/>
    </source>
</evidence>
<keyword evidence="4" id="KW-1185">Reference proteome</keyword>
<protein>
    <recommendedName>
        <fullName evidence="5">Glycerophosphocholine acyltransferase 1</fullName>
    </recommendedName>
</protein>
<dbReference type="Proteomes" id="UP001189429">
    <property type="component" value="Unassembled WGS sequence"/>
</dbReference>
<feature type="transmembrane region" description="Helical" evidence="2">
    <location>
        <begin position="323"/>
        <end position="343"/>
    </location>
</feature>
<gene>
    <name evidence="3" type="ORF">PCOR1329_LOCUS83343</name>
</gene>
<accession>A0ABN9Y7W9</accession>
<feature type="transmembrane region" description="Helical" evidence="2">
    <location>
        <begin position="227"/>
        <end position="254"/>
    </location>
</feature>
<sequence>MQPATELVLYVGPFGSVACSGAVQSPSTAALSGAPRVALHPAPRPGLAEGRTGEQGTEAQAWGAAATWSPTGPGVALGLAAGALLVLAAAVAVGVSWRQGCHMRSVPVHENTVAAIEHWIMRAKTQDLDFYTCMGLVSGLHQLGPKTRAMMPRAVLLFVMQGILPGLLVLYHMRDFHYYSPVQDLWFRLCAAILFCFSVVHMYCGAFDECRTMFLELALRHHVVSWWFLWPMLVGEVLNAFSAYTLVITLILVFCHVDNTPELLVHCLAINFIVSIDNDIVDEDMRHFSISKLHQALAEGKSSHEQGDLQYCVLRITTTVCAVTRVVLTLCVGLGFSVIFFFAHQERWCQQLGPYSSWPFCEGLRA</sequence>
<keyword evidence="2" id="KW-1133">Transmembrane helix</keyword>
<feature type="transmembrane region" description="Helical" evidence="2">
    <location>
        <begin position="185"/>
        <end position="206"/>
    </location>
</feature>
<comment type="caution">
    <text evidence="3">The sequence shown here is derived from an EMBL/GenBank/DDBJ whole genome shotgun (WGS) entry which is preliminary data.</text>
</comment>